<accession>A0A6G1K1E4</accession>
<evidence type="ECO:0000256" key="1">
    <source>
        <dbReference type="SAM" id="MobiDB-lite"/>
    </source>
</evidence>
<organism evidence="2 3">
    <name type="scientific">Pleomassaria siparia CBS 279.74</name>
    <dbReference type="NCBI Taxonomy" id="1314801"/>
    <lineage>
        <taxon>Eukaryota</taxon>
        <taxon>Fungi</taxon>
        <taxon>Dikarya</taxon>
        <taxon>Ascomycota</taxon>
        <taxon>Pezizomycotina</taxon>
        <taxon>Dothideomycetes</taxon>
        <taxon>Pleosporomycetidae</taxon>
        <taxon>Pleosporales</taxon>
        <taxon>Pleomassariaceae</taxon>
        <taxon>Pleomassaria</taxon>
    </lineage>
</organism>
<dbReference type="EMBL" id="MU005776">
    <property type="protein sequence ID" value="KAF2706332.1"/>
    <property type="molecule type" value="Genomic_DNA"/>
</dbReference>
<evidence type="ECO:0000313" key="3">
    <source>
        <dbReference type="Proteomes" id="UP000799428"/>
    </source>
</evidence>
<sequence length="122" mass="12959">MGFFEDVVCIRPKAHGLSGNGELPPQFDAATTTHDHHGSDEGEGQDSMAVNESDGSSGARHHGMEDHCAEATGHTARRGQDGSNTNVSGANKENCLPGQELAEIRLAQEAMDGFQRGISERE</sequence>
<gene>
    <name evidence="2" type="ORF">K504DRAFT_505282</name>
</gene>
<name>A0A6G1K1E4_9PLEO</name>
<evidence type="ECO:0000313" key="2">
    <source>
        <dbReference type="EMBL" id="KAF2706332.1"/>
    </source>
</evidence>
<feature type="region of interest" description="Disordered" evidence="1">
    <location>
        <begin position="14"/>
        <end position="94"/>
    </location>
</feature>
<reference evidence="2" key="1">
    <citation type="journal article" date="2020" name="Stud. Mycol.">
        <title>101 Dothideomycetes genomes: a test case for predicting lifestyles and emergence of pathogens.</title>
        <authorList>
            <person name="Haridas S."/>
            <person name="Albert R."/>
            <person name="Binder M."/>
            <person name="Bloem J."/>
            <person name="Labutti K."/>
            <person name="Salamov A."/>
            <person name="Andreopoulos B."/>
            <person name="Baker S."/>
            <person name="Barry K."/>
            <person name="Bills G."/>
            <person name="Bluhm B."/>
            <person name="Cannon C."/>
            <person name="Castanera R."/>
            <person name="Culley D."/>
            <person name="Daum C."/>
            <person name="Ezra D."/>
            <person name="Gonzalez J."/>
            <person name="Henrissat B."/>
            <person name="Kuo A."/>
            <person name="Liang C."/>
            <person name="Lipzen A."/>
            <person name="Lutzoni F."/>
            <person name="Magnuson J."/>
            <person name="Mondo S."/>
            <person name="Nolan M."/>
            <person name="Ohm R."/>
            <person name="Pangilinan J."/>
            <person name="Park H.-J."/>
            <person name="Ramirez L."/>
            <person name="Alfaro M."/>
            <person name="Sun H."/>
            <person name="Tritt A."/>
            <person name="Yoshinaga Y."/>
            <person name="Zwiers L.-H."/>
            <person name="Turgeon B."/>
            <person name="Goodwin S."/>
            <person name="Spatafora J."/>
            <person name="Crous P."/>
            <person name="Grigoriev I."/>
        </authorList>
    </citation>
    <scope>NUCLEOTIDE SEQUENCE</scope>
    <source>
        <strain evidence="2">CBS 279.74</strain>
    </source>
</reference>
<feature type="compositionally biased region" description="Polar residues" evidence="1">
    <location>
        <begin position="81"/>
        <end position="91"/>
    </location>
</feature>
<keyword evidence="3" id="KW-1185">Reference proteome</keyword>
<dbReference type="AlphaFoldDB" id="A0A6G1K1E4"/>
<dbReference type="Proteomes" id="UP000799428">
    <property type="component" value="Unassembled WGS sequence"/>
</dbReference>
<proteinExistence type="predicted"/>
<protein>
    <submittedName>
        <fullName evidence="2">Uncharacterized protein</fullName>
    </submittedName>
</protein>